<dbReference type="Proteomes" id="UP000239590">
    <property type="component" value="Unassembled WGS sequence"/>
</dbReference>
<accession>A0A2S7IQQ8</accession>
<dbReference type="OrthoDB" id="1492885at2"/>
<feature type="transmembrane region" description="Helical" evidence="1">
    <location>
        <begin position="15"/>
        <end position="35"/>
    </location>
</feature>
<evidence type="ECO:0000313" key="2">
    <source>
        <dbReference type="EMBL" id="PQA60047.1"/>
    </source>
</evidence>
<keyword evidence="3" id="KW-1185">Reference proteome</keyword>
<comment type="caution">
    <text evidence="2">The sequence shown here is derived from an EMBL/GenBank/DDBJ whole genome shotgun (WGS) entry which is preliminary data.</text>
</comment>
<dbReference type="EMBL" id="PTRA01000001">
    <property type="protein sequence ID" value="PQA60047.1"/>
    <property type="molecule type" value="Genomic_DNA"/>
</dbReference>
<keyword evidence="1" id="KW-0812">Transmembrane</keyword>
<sequence>MTLQDLFRSVSQQPGPFALVLMCIPLLALLVNLWSGRTPEEILRWKYAYTVLVYAAAIPGVFAFTLNIYLFLFERQSVWTMNLITQVLPMISMGATLWMIRQKIPFSYVPGFGKLSGFLTLIAALIGVLFFLDRLHFYAVTYVPFAYLLIGFVGVLLLIRFAWSRLF</sequence>
<protein>
    <submittedName>
        <fullName evidence="2">Uncharacterized protein</fullName>
    </submittedName>
</protein>
<feature type="transmembrane region" description="Helical" evidence="1">
    <location>
        <begin position="47"/>
        <end position="72"/>
    </location>
</feature>
<dbReference type="AlphaFoldDB" id="A0A2S7IQQ8"/>
<feature type="transmembrane region" description="Helical" evidence="1">
    <location>
        <begin position="78"/>
        <end position="100"/>
    </location>
</feature>
<feature type="transmembrane region" description="Helical" evidence="1">
    <location>
        <begin position="112"/>
        <end position="132"/>
    </location>
</feature>
<keyword evidence="1" id="KW-0472">Membrane</keyword>
<organism evidence="2 3">
    <name type="scientific">Siphonobacter curvatus</name>
    <dbReference type="NCBI Taxonomy" id="2094562"/>
    <lineage>
        <taxon>Bacteria</taxon>
        <taxon>Pseudomonadati</taxon>
        <taxon>Bacteroidota</taxon>
        <taxon>Cytophagia</taxon>
        <taxon>Cytophagales</taxon>
        <taxon>Cytophagaceae</taxon>
        <taxon>Siphonobacter</taxon>
    </lineage>
</organism>
<reference evidence="3" key="1">
    <citation type="submission" date="2018-02" db="EMBL/GenBank/DDBJ databases">
        <title>Genome sequencing of Solimonas sp. HR-BB.</title>
        <authorList>
            <person name="Lee Y."/>
            <person name="Jeon C.O."/>
        </authorList>
    </citation>
    <scope>NUCLEOTIDE SEQUENCE [LARGE SCALE GENOMIC DNA]</scope>
    <source>
        <strain evidence="3">HR-U</strain>
    </source>
</reference>
<proteinExistence type="predicted"/>
<name>A0A2S7IQQ8_9BACT</name>
<evidence type="ECO:0000256" key="1">
    <source>
        <dbReference type="SAM" id="Phobius"/>
    </source>
</evidence>
<feature type="transmembrane region" description="Helical" evidence="1">
    <location>
        <begin position="144"/>
        <end position="163"/>
    </location>
</feature>
<evidence type="ECO:0000313" key="3">
    <source>
        <dbReference type="Proteomes" id="UP000239590"/>
    </source>
</evidence>
<keyword evidence="1" id="KW-1133">Transmembrane helix</keyword>
<gene>
    <name evidence="2" type="ORF">C5O19_10645</name>
</gene>
<dbReference type="RefSeq" id="WP_104712001.1">
    <property type="nucleotide sequence ID" value="NZ_PTRA01000001.1"/>
</dbReference>